<evidence type="ECO:0000256" key="5">
    <source>
        <dbReference type="ARBA" id="ARBA00035648"/>
    </source>
</evidence>
<keyword evidence="2" id="KW-0540">Nuclease</keyword>
<dbReference type="Pfam" id="PF08340">
    <property type="entry name" value="YicC-like_C"/>
    <property type="match status" value="1"/>
</dbReference>
<comment type="cofactor">
    <cofactor evidence="1">
        <name>a divalent metal cation</name>
        <dbReference type="ChEBI" id="CHEBI:60240"/>
    </cofactor>
</comment>
<evidence type="ECO:0000313" key="10">
    <source>
        <dbReference type="Proteomes" id="UP001241056"/>
    </source>
</evidence>
<dbReference type="InterPro" id="IPR013551">
    <property type="entry name" value="YicC-like_C"/>
</dbReference>
<feature type="domain" description="Endoribonuclease YicC-like N-terminal" evidence="7">
    <location>
        <begin position="3"/>
        <end position="153"/>
    </location>
</feature>
<accession>A0ABT7SRD9</accession>
<keyword evidence="4 9" id="KW-0378">Hydrolase</keyword>
<feature type="coiled-coil region" evidence="6">
    <location>
        <begin position="198"/>
        <end position="231"/>
    </location>
</feature>
<dbReference type="PANTHER" id="PTHR30636:SF3">
    <property type="entry name" value="UPF0701 PROTEIN YICC"/>
    <property type="match status" value="1"/>
</dbReference>
<dbReference type="InterPro" id="IPR005229">
    <property type="entry name" value="YicC/YloC-like"/>
</dbReference>
<keyword evidence="6" id="KW-0175">Coiled coil</keyword>
<comment type="similarity">
    <text evidence="5">Belongs to the YicC/YloC family.</text>
</comment>
<evidence type="ECO:0000256" key="2">
    <source>
        <dbReference type="ARBA" id="ARBA00022722"/>
    </source>
</evidence>
<keyword evidence="3" id="KW-0255">Endonuclease</keyword>
<evidence type="ECO:0000313" key="9">
    <source>
        <dbReference type="EMBL" id="MDM7858762.1"/>
    </source>
</evidence>
<evidence type="ECO:0000256" key="1">
    <source>
        <dbReference type="ARBA" id="ARBA00001968"/>
    </source>
</evidence>
<evidence type="ECO:0000256" key="6">
    <source>
        <dbReference type="SAM" id="Coils"/>
    </source>
</evidence>
<organism evidence="9 10">
    <name type="scientific">Thiopseudomonas acetoxidans</name>
    <dbReference type="NCBI Taxonomy" id="3041622"/>
    <lineage>
        <taxon>Bacteria</taxon>
        <taxon>Pseudomonadati</taxon>
        <taxon>Pseudomonadota</taxon>
        <taxon>Gammaproteobacteria</taxon>
        <taxon>Pseudomonadales</taxon>
        <taxon>Pseudomonadaceae</taxon>
        <taxon>Thiopseudomonas</taxon>
    </lineage>
</organism>
<dbReference type="PANTHER" id="PTHR30636">
    <property type="entry name" value="UPF0701 PROTEIN YICC"/>
    <property type="match status" value="1"/>
</dbReference>
<proteinExistence type="inferred from homology"/>
<dbReference type="EC" id="3.1.-.-" evidence="9"/>
<feature type="domain" description="Endoribonuclease YicC-like C-terminal" evidence="8">
    <location>
        <begin position="173"/>
        <end position="287"/>
    </location>
</feature>
<dbReference type="InterPro" id="IPR013527">
    <property type="entry name" value="YicC-like_N"/>
</dbReference>
<dbReference type="Proteomes" id="UP001241056">
    <property type="component" value="Unassembled WGS sequence"/>
</dbReference>
<evidence type="ECO:0000259" key="7">
    <source>
        <dbReference type="Pfam" id="PF03755"/>
    </source>
</evidence>
<evidence type="ECO:0000256" key="4">
    <source>
        <dbReference type="ARBA" id="ARBA00022801"/>
    </source>
</evidence>
<dbReference type="EMBL" id="JAUCDY010000016">
    <property type="protein sequence ID" value="MDM7858762.1"/>
    <property type="molecule type" value="Genomic_DNA"/>
</dbReference>
<dbReference type="GO" id="GO:0016787">
    <property type="term" value="F:hydrolase activity"/>
    <property type="evidence" value="ECO:0007669"/>
    <property type="project" value="UniProtKB-KW"/>
</dbReference>
<name>A0ABT7SRD9_9GAMM</name>
<dbReference type="RefSeq" id="WP_289411597.1">
    <property type="nucleotide sequence ID" value="NZ_JAUCDY010000016.1"/>
</dbReference>
<feature type="coiled-coil region" evidence="6">
    <location>
        <begin position="116"/>
        <end position="158"/>
    </location>
</feature>
<dbReference type="NCBIfam" id="TIGR00255">
    <property type="entry name" value="YicC/YloC family endoribonuclease"/>
    <property type="match status" value="1"/>
</dbReference>
<protein>
    <submittedName>
        <fullName evidence="9">YicC/YloC family endoribonuclease</fullName>
        <ecNumber evidence="9">3.1.-.-</ecNumber>
    </submittedName>
</protein>
<dbReference type="Pfam" id="PF03755">
    <property type="entry name" value="YicC-like_N"/>
    <property type="match status" value="1"/>
</dbReference>
<keyword evidence="10" id="KW-1185">Reference proteome</keyword>
<reference evidence="9 10" key="1">
    <citation type="submission" date="2023-06" db="EMBL/GenBank/DDBJ databases">
        <title>Thiopseudomonas sp. CY1220 draft genome sequence.</title>
        <authorList>
            <person name="Zhao G."/>
            <person name="An M."/>
        </authorList>
    </citation>
    <scope>NUCLEOTIDE SEQUENCE [LARGE SCALE GENOMIC DNA]</scope>
    <source>
        <strain evidence="9 10">CY1220</strain>
    </source>
</reference>
<gene>
    <name evidence="9" type="ORF">QEZ41_10850</name>
</gene>
<comment type="caution">
    <text evidence="9">The sequence shown here is derived from an EMBL/GenBank/DDBJ whole genome shotgun (WGS) entry which is preliminary data.</text>
</comment>
<sequence>MAQSMTAFARVEHNDNNGTLTWEIRSVNHRYLEPHLRLPDVLRELETPVREQLRKTIFRGKLECTLKFTESAQQQSIDINLVYAEQVIKAAEQIAQLMQNPATINPVEILCWPEVIASQSQDNQALQKQAMELFKQGLAQLKQHRAREGDELARLIDERLTQIGVEVEVLTALVPDMLDAQRQKILARCQEMAVEIDNQRLEQELVLLAQRSDVTEELDRLNTHIQEVRRALKDTGAVGRRLDFLMQELNREANTLGSKAIDTRTTQAAVNIKVLIEQMREQVQNIE</sequence>
<evidence type="ECO:0000256" key="3">
    <source>
        <dbReference type="ARBA" id="ARBA00022759"/>
    </source>
</evidence>
<evidence type="ECO:0000259" key="8">
    <source>
        <dbReference type="Pfam" id="PF08340"/>
    </source>
</evidence>